<dbReference type="Gene3D" id="3.30.2410.10">
    <property type="entry name" value="Hect, E3 ligase catalytic domain"/>
    <property type="match status" value="1"/>
</dbReference>
<protein>
    <recommendedName>
        <fullName evidence="3">HECT-type E3 ubiquitin transferase</fullName>
        <ecNumber evidence="3">2.3.2.26</ecNumber>
    </recommendedName>
</protein>
<dbReference type="InterPro" id="IPR035983">
    <property type="entry name" value="Hect_E3_ubiquitin_ligase"/>
</dbReference>
<evidence type="ECO:0000256" key="8">
    <source>
        <dbReference type="SAM" id="MobiDB-lite"/>
    </source>
</evidence>
<evidence type="ECO:0000256" key="5">
    <source>
        <dbReference type="ARBA" id="ARBA00022786"/>
    </source>
</evidence>
<dbReference type="InterPro" id="IPR000569">
    <property type="entry name" value="HECT_dom"/>
</dbReference>
<dbReference type="Gene3D" id="3.90.1750.10">
    <property type="entry name" value="Hect, E3 ligase catalytic domains"/>
    <property type="match status" value="1"/>
</dbReference>
<evidence type="ECO:0000256" key="4">
    <source>
        <dbReference type="ARBA" id="ARBA00022679"/>
    </source>
</evidence>
<dbReference type="EC" id="2.3.2.26" evidence="3"/>
<comment type="catalytic activity">
    <reaction evidence="1">
        <text>S-ubiquitinyl-[E2 ubiquitin-conjugating enzyme]-L-cysteine + [acceptor protein]-L-lysine = [E2 ubiquitin-conjugating enzyme]-L-cysteine + N(6)-ubiquitinyl-[acceptor protein]-L-lysine.</text>
        <dbReference type="EC" id="2.3.2.26"/>
    </reaction>
</comment>
<proteinExistence type="predicted"/>
<comment type="pathway">
    <text evidence="2">Protein modification; protein ubiquitination.</text>
</comment>
<evidence type="ECO:0000313" key="11">
    <source>
        <dbReference type="Proteomes" id="UP001470230"/>
    </source>
</evidence>
<dbReference type="Gene3D" id="3.30.2160.10">
    <property type="entry name" value="Hect, E3 ligase catalytic domain"/>
    <property type="match status" value="1"/>
</dbReference>
<feature type="compositionally biased region" description="Low complexity" evidence="8">
    <location>
        <begin position="248"/>
        <end position="287"/>
    </location>
</feature>
<evidence type="ECO:0000256" key="2">
    <source>
        <dbReference type="ARBA" id="ARBA00004906"/>
    </source>
</evidence>
<dbReference type="SUPFAM" id="SSF56204">
    <property type="entry name" value="Hect, E3 ligase catalytic domain"/>
    <property type="match status" value="1"/>
</dbReference>
<name>A0ABR2HW62_9EUKA</name>
<feature type="region of interest" description="Disordered" evidence="8">
    <location>
        <begin position="244"/>
        <end position="287"/>
    </location>
</feature>
<feature type="region of interest" description="Disordered" evidence="8">
    <location>
        <begin position="2125"/>
        <end position="2161"/>
    </location>
</feature>
<feature type="region of interest" description="Disordered" evidence="8">
    <location>
        <begin position="1357"/>
        <end position="1377"/>
    </location>
</feature>
<comment type="caution">
    <text evidence="10">The sequence shown here is derived from an EMBL/GenBank/DDBJ whole genome shotgun (WGS) entry which is preliminary data.</text>
</comment>
<keyword evidence="11" id="KW-1185">Reference proteome</keyword>
<dbReference type="PROSITE" id="PS50237">
    <property type="entry name" value="HECT"/>
    <property type="match status" value="1"/>
</dbReference>
<dbReference type="CDD" id="cd00078">
    <property type="entry name" value="HECTc"/>
    <property type="match status" value="1"/>
</dbReference>
<feature type="region of interest" description="Disordered" evidence="8">
    <location>
        <begin position="2073"/>
        <end position="2096"/>
    </location>
</feature>
<organism evidence="10 11">
    <name type="scientific">Tritrichomonas musculus</name>
    <dbReference type="NCBI Taxonomy" id="1915356"/>
    <lineage>
        <taxon>Eukaryota</taxon>
        <taxon>Metamonada</taxon>
        <taxon>Parabasalia</taxon>
        <taxon>Tritrichomonadida</taxon>
        <taxon>Tritrichomonadidae</taxon>
        <taxon>Tritrichomonas</taxon>
    </lineage>
</organism>
<reference evidence="10 11" key="1">
    <citation type="submission" date="2024-04" db="EMBL/GenBank/DDBJ databases">
        <title>Tritrichomonas musculus Genome.</title>
        <authorList>
            <person name="Alves-Ferreira E."/>
            <person name="Grigg M."/>
            <person name="Lorenzi H."/>
            <person name="Galac M."/>
        </authorList>
    </citation>
    <scope>NUCLEOTIDE SEQUENCE [LARGE SCALE GENOMIC DNA]</scope>
    <source>
        <strain evidence="10 11">EAF2021</strain>
    </source>
</reference>
<dbReference type="SMART" id="SM00119">
    <property type="entry name" value="HECTc"/>
    <property type="match status" value="1"/>
</dbReference>
<feature type="region of interest" description="Disordered" evidence="8">
    <location>
        <begin position="1938"/>
        <end position="1957"/>
    </location>
</feature>
<feature type="compositionally biased region" description="Polar residues" evidence="8">
    <location>
        <begin position="2125"/>
        <end position="2138"/>
    </location>
</feature>
<gene>
    <name evidence="10" type="ORF">M9Y10_016413</name>
</gene>
<feature type="compositionally biased region" description="Polar residues" evidence="8">
    <location>
        <begin position="1291"/>
        <end position="1301"/>
    </location>
</feature>
<feature type="compositionally biased region" description="Low complexity" evidence="8">
    <location>
        <begin position="1360"/>
        <end position="1374"/>
    </location>
</feature>
<dbReference type="InterPro" id="IPR050409">
    <property type="entry name" value="E3_ubiq-protein_ligase"/>
</dbReference>
<feature type="active site" description="Glycyl thioester intermediate" evidence="6">
    <location>
        <position position="2535"/>
    </location>
</feature>
<accession>A0ABR2HW62</accession>
<dbReference type="Proteomes" id="UP001470230">
    <property type="component" value="Unassembled WGS sequence"/>
</dbReference>
<evidence type="ECO:0000256" key="6">
    <source>
        <dbReference type="PROSITE-ProRule" id="PRU00104"/>
    </source>
</evidence>
<keyword evidence="7" id="KW-0175">Coiled coil</keyword>
<sequence>MNFSPLRGFSPYDHSSTKPNFPLQEDSLHSSSLTSFSNNIIPPHHLNISNGNQTYNIRKLKSLVSSCQILQSPFYDKVVSALDFISNYLSDSSLPDFCDFLSCCYKVIPQEIISRIISVFQKLQFSTNTLILISYLIRDFQDNPYDDNSTQFFQSFINNSYVQLRKELLSTTSNNTTSDNFLPNNIFHNYEKFRNFFSICIVDSQNTDTYFNEEEDFEISNVDDNSIFMNNQNYNNVIIYENDENNNKKSNNNNSNSNNRFNQNDPQNFSFFNTNSANNEANTNNNNLSRNQEYKLFNCTFTHEQILKFLLYFLRSKEMRESNAMSNSWADFIQIIMSQYENQVEIAQFADYMISFGKINMIPREMYMNTYFIEIADKNSIIEVIKILSAQDIKNNELMIGLMIYRFPDSDFIVLFLKKCQELDYTLSQSFLNEIVLTRNNFISAERNSEGLDFSNIVNTINPNEFNGSFLSYLVRYKFKFNSTISTKISPLLGKLINDYPNISFECLVRIIDSPLKVIDYKYFIPYLYTCNDIDVFNSITNNYPHKQDNEIIIHPVFKDPKFWSKLISLFEFNSIQHFTKIFIMNNSDNKCGSLVAKIFLDDFPKNMKSSFYFFAKSVLKGHFDSFSTCKETKELLSRFDRFYPRQFWRLFTKTNLIIELARSSQATSLYNYYHHIISLSLVQILLADSNGVILQDPMIKSFNLPSPLTSNQIEEIISFFNINDNFFKIDNTSNETVQILSIGHYFYSVLLLRFTPFNIIGYNPLYCLIIYIIILHDIKNFRSILFSQFKKNFNAFLNTTRNANMLKQAFEMDFPGKDQLIDIFISSFGQNDDDNYILCISDNDLKWVRLIFEDNSFLATNLAFSNSLSYFFGQLTLCVNAFNCPITNKFIISKLDYLFQLFYTYPCPFFTINNDILEEFIYKKIVNENISFPLINFVISSISRLSHTFTFPDFDLQAVASPFIKQNQISDISIIFDFCRLYMSPEKSVNLLKSPKLPNISKVSHKWIFKFLSNNDFREIYTIDCIKSLVHSADFSLFDGIIRVVEGILDDDQTMSNRCTFLAQMKKKSFSVCDNFQFPSRLALYNKNFLSGLYRIYDDSYVDFQNHALIERINLIPLNSNSEYTIKFINELILDAIQTNSWQMFYVLKCIANSHLFLFTTDSFNLIEIFKYIVNSISSLNFNNFNDSFKLFLSCHTFLSFLLLSPCIADSFFNWAFSQLNEFNINELFLILNFIANYLNDSMTNIQTLAYCIKYDFITLLIKRLQTLKFVQEKEATAKAPPTPVPEAKTLNNNNSISSQTHVQRDNTNYYFNDHILYIDYDLFSDTDNDNDSDDNGDNYLNTIHLDHEINENERSSFNQNTNTTNDTKITTSENDDELNNEGINKCAILIKKAVFWIGMTIIKNIENHLSSLLSRTNLMKFIELDEILKNTMPCPIYQGNYNQGLELPTFKPFSNSFPRDIAIPNFHPKLFTNTLAELNSTLVNIDFVNNIIKNKLICEIDSDEMTIQINQLRNPYERIMVNLSAPIDPSNTIFNDSYNKWTNGAPLLKDIISIDSDEYDFMDEGGQAAVLIQKLPPLQNINDLNIQKFLITMPKFMKVILSNSQERVILPPHYIIELHRVIFLINHLNMKKNPNANDDINPTKLVYDQQNSDTLIELKINLTTSLYKDKVFTPIRNLKRFCSILFSIASIHNEEFVKKVFSIGNKYISANSRTSEIIGVLSIFESLKVSQFFTASFSALSALNVYEFFGRYHISNPEITVLVCSLFSALGNSITDFGVQIFEISLEMKDPKVYECLGYVTQLPNKVKQKLLKNVCNLIDNENLINDLNNSLIEMENKKNDNNDKDNTNRENISNALSMIEKVVKNFPPIVKLRSSKFIEILSCILSKGKYLPIVAMIAKILCSVKSMQSNGMTLTTMPCSSSSLAASTIPGPIITNTSSASRQRTTQPAEQPNNQKNKLFSVSFDCQEEDDYILVFNVPNHVYKTYPEFWKVIGPNMGIFNAMIEKEVKLLWHELSFLRDYPDVLSFNGKLLFFHKMQCIQQVEQQQRLQREYRNRGGILSFNSVIMTINNPNTPTNGNTNNGGNRTPSTNSISFINSASLMNNNRSNQGQARRMPNRANSSFVSSLVNESQSQPRFIAPQPPPQVTPTNGRSRGRISARPATLSVSAISSISINNNNINPNNNNNNNDIDDSSNSGGINSGIIRPMIKVRRSHILQDTYHVFGPAFSEYGFSIMPIRDIFVRFIGESGIDLGGLTKEWITSTIKELFNQDYGLFKQTTDNLSLFPNAYSSVNPDHLGYFELAGRIIAIALAKDINIDVHLAQPFLKSLLNRRLLINDLEKIDNQIYNSLKWISSNDNVEDLDLYFVVDVEKSLGVKETIELVKNGRNIKVTDENKNFFIELMADYYILSSVDAQVTAFKKGFYSIIAPHHMRMFTPNELDLLISGTNFIDVEDMRQNCAFEKPYSKNHPVIKLFFNCISKWDQDELHRLLKFITGLTHVPVGGFASLAQKKKPITITTGGLRDRLPQAHTCFNRIDIPAYQSEKELNEKLHLAIHECDNFLLI</sequence>
<evidence type="ECO:0000256" key="7">
    <source>
        <dbReference type="SAM" id="Coils"/>
    </source>
</evidence>
<feature type="region of interest" description="Disordered" evidence="8">
    <location>
        <begin position="2177"/>
        <end position="2197"/>
    </location>
</feature>
<evidence type="ECO:0000256" key="3">
    <source>
        <dbReference type="ARBA" id="ARBA00012485"/>
    </source>
</evidence>
<keyword evidence="5 6" id="KW-0833">Ubl conjugation pathway</keyword>
<dbReference type="EMBL" id="JAPFFF010000021">
    <property type="protein sequence ID" value="KAK8853870.1"/>
    <property type="molecule type" value="Genomic_DNA"/>
</dbReference>
<dbReference type="Pfam" id="PF00632">
    <property type="entry name" value="HECT"/>
    <property type="match status" value="1"/>
</dbReference>
<feature type="coiled-coil region" evidence="7">
    <location>
        <begin position="1820"/>
        <end position="1847"/>
    </location>
</feature>
<dbReference type="PANTHER" id="PTHR11254:SF440">
    <property type="entry name" value="E3 UBIQUITIN-PROTEIN LIGASE NEDD-4"/>
    <property type="match status" value="1"/>
</dbReference>
<evidence type="ECO:0000259" key="9">
    <source>
        <dbReference type="PROSITE" id="PS50237"/>
    </source>
</evidence>
<feature type="domain" description="HECT" evidence="9">
    <location>
        <begin position="2241"/>
        <end position="2567"/>
    </location>
</feature>
<keyword evidence="4" id="KW-0808">Transferase</keyword>
<dbReference type="PANTHER" id="PTHR11254">
    <property type="entry name" value="HECT DOMAIN UBIQUITIN-PROTEIN LIGASE"/>
    <property type="match status" value="1"/>
</dbReference>
<evidence type="ECO:0000313" key="10">
    <source>
        <dbReference type="EMBL" id="KAK8853870.1"/>
    </source>
</evidence>
<feature type="region of interest" description="Disordered" evidence="8">
    <location>
        <begin position="1280"/>
        <end position="1301"/>
    </location>
</feature>
<feature type="compositionally biased region" description="Low complexity" evidence="8">
    <location>
        <begin position="2073"/>
        <end position="2094"/>
    </location>
</feature>
<evidence type="ECO:0000256" key="1">
    <source>
        <dbReference type="ARBA" id="ARBA00000885"/>
    </source>
</evidence>